<dbReference type="PANTHER" id="PTHR36116">
    <property type="entry name" value="UPF0060 MEMBRANE PROTEIN YNFA"/>
    <property type="match status" value="1"/>
</dbReference>
<evidence type="ECO:0000256" key="2">
    <source>
        <dbReference type="ARBA" id="ARBA00022692"/>
    </source>
</evidence>
<organism evidence="6 7">
    <name type="scientific">Chlamydomonas eustigma</name>
    <dbReference type="NCBI Taxonomy" id="1157962"/>
    <lineage>
        <taxon>Eukaryota</taxon>
        <taxon>Viridiplantae</taxon>
        <taxon>Chlorophyta</taxon>
        <taxon>core chlorophytes</taxon>
        <taxon>Chlorophyceae</taxon>
        <taxon>CS clade</taxon>
        <taxon>Chlamydomonadales</taxon>
        <taxon>Chlamydomonadaceae</taxon>
        <taxon>Chlamydomonas</taxon>
    </lineage>
</organism>
<gene>
    <name evidence="6" type="ORF">CEUSTIGMA_g4278.t1</name>
</gene>
<evidence type="ECO:0000256" key="1">
    <source>
        <dbReference type="ARBA" id="ARBA00022475"/>
    </source>
</evidence>
<comment type="caution">
    <text evidence="6">The sequence shown here is derived from an EMBL/GenBank/DDBJ whole genome shotgun (WGS) entry which is preliminary data.</text>
</comment>
<feature type="transmembrane region" description="Helical" evidence="5">
    <location>
        <begin position="105"/>
        <end position="128"/>
    </location>
</feature>
<protein>
    <submittedName>
        <fullName evidence="6">Uncharacterized protein</fullName>
    </submittedName>
</protein>
<dbReference type="HAMAP" id="MF_00010">
    <property type="entry name" value="UPF0060"/>
    <property type="match status" value="1"/>
</dbReference>
<evidence type="ECO:0000256" key="3">
    <source>
        <dbReference type="ARBA" id="ARBA00022989"/>
    </source>
</evidence>
<evidence type="ECO:0000256" key="4">
    <source>
        <dbReference type="ARBA" id="ARBA00023136"/>
    </source>
</evidence>
<dbReference type="GO" id="GO:0005886">
    <property type="term" value="C:plasma membrane"/>
    <property type="evidence" value="ECO:0007669"/>
    <property type="project" value="TreeGrafter"/>
</dbReference>
<dbReference type="OrthoDB" id="65622at2759"/>
<feature type="transmembrane region" description="Helical" evidence="5">
    <location>
        <begin position="80"/>
        <end position="99"/>
    </location>
</feature>
<keyword evidence="4 5" id="KW-0472">Membrane</keyword>
<evidence type="ECO:0000313" key="6">
    <source>
        <dbReference type="EMBL" id="GAX76832.1"/>
    </source>
</evidence>
<dbReference type="Pfam" id="PF02694">
    <property type="entry name" value="UPF0060"/>
    <property type="match status" value="1"/>
</dbReference>
<dbReference type="EMBL" id="BEGY01000020">
    <property type="protein sequence ID" value="GAX76832.1"/>
    <property type="molecule type" value="Genomic_DNA"/>
</dbReference>
<reference evidence="6 7" key="1">
    <citation type="submission" date="2017-08" db="EMBL/GenBank/DDBJ databases">
        <title>Acidophilic green algal genome provides insights into adaptation to an acidic environment.</title>
        <authorList>
            <person name="Hirooka S."/>
            <person name="Hirose Y."/>
            <person name="Kanesaki Y."/>
            <person name="Higuchi S."/>
            <person name="Fujiwara T."/>
            <person name="Onuma R."/>
            <person name="Era A."/>
            <person name="Ohbayashi R."/>
            <person name="Uzuka A."/>
            <person name="Nozaki H."/>
            <person name="Yoshikawa H."/>
            <person name="Miyagishima S.Y."/>
        </authorList>
    </citation>
    <scope>NUCLEOTIDE SEQUENCE [LARGE SCALE GENOMIC DNA]</scope>
    <source>
        <strain evidence="6 7">NIES-2499</strain>
    </source>
</reference>
<keyword evidence="3 5" id="KW-1133">Transmembrane helix</keyword>
<feature type="transmembrane region" description="Helical" evidence="5">
    <location>
        <begin position="49"/>
        <end position="71"/>
    </location>
</feature>
<dbReference type="InterPro" id="IPR037185">
    <property type="entry name" value="EmrE-like"/>
</dbReference>
<sequence>MRNGKEDASHPFISYAAANSIQLTPPSTPAEMGAAAEDNNVIHWTVGTVFWTLGVFLLAGLAEIGGGWLVWQGIREGKPWYYVLSGCIVLALYGFVPTLQPPGSAFARVYAVYGGVFIVLSYLWGWALDGDRPDVGDGVGASIAIAGVAVAWFWPRG</sequence>
<dbReference type="Proteomes" id="UP000232323">
    <property type="component" value="Unassembled WGS sequence"/>
</dbReference>
<dbReference type="PANTHER" id="PTHR36116:SF1">
    <property type="entry name" value="UPF0060 MEMBRANE PROTEIN YNFA"/>
    <property type="match status" value="1"/>
</dbReference>
<accession>A0A250X1R9</accession>
<keyword evidence="2 5" id="KW-0812">Transmembrane</keyword>
<dbReference type="SUPFAM" id="SSF103481">
    <property type="entry name" value="Multidrug resistance efflux transporter EmrE"/>
    <property type="match status" value="1"/>
</dbReference>
<dbReference type="InterPro" id="IPR003844">
    <property type="entry name" value="UPF0060"/>
</dbReference>
<evidence type="ECO:0000313" key="7">
    <source>
        <dbReference type="Proteomes" id="UP000232323"/>
    </source>
</evidence>
<name>A0A250X1R9_9CHLO</name>
<keyword evidence="7" id="KW-1185">Reference proteome</keyword>
<evidence type="ECO:0000256" key="5">
    <source>
        <dbReference type="SAM" id="Phobius"/>
    </source>
</evidence>
<feature type="transmembrane region" description="Helical" evidence="5">
    <location>
        <begin position="135"/>
        <end position="154"/>
    </location>
</feature>
<proteinExistence type="inferred from homology"/>
<keyword evidence="1" id="KW-1003">Cell membrane</keyword>
<dbReference type="AlphaFoldDB" id="A0A250X1R9"/>